<evidence type="ECO:0000256" key="4">
    <source>
        <dbReference type="ARBA" id="ARBA00022692"/>
    </source>
</evidence>
<keyword evidence="3 11" id="KW-0813">Transport</keyword>
<dbReference type="Pfam" id="PF00810">
    <property type="entry name" value="ER_lumen_recept"/>
    <property type="match status" value="1"/>
</dbReference>
<dbReference type="AlphaFoldDB" id="A0A9N8WMW7"/>
<comment type="similarity">
    <text evidence="2 11">Belongs to the ERD2 family.</text>
</comment>
<evidence type="ECO:0000313" key="12">
    <source>
        <dbReference type="EMBL" id="CAG8487847.1"/>
    </source>
</evidence>
<evidence type="ECO:0000256" key="1">
    <source>
        <dbReference type="ARBA" id="ARBA00004477"/>
    </source>
</evidence>
<dbReference type="GO" id="GO:0015031">
    <property type="term" value="P:protein transport"/>
    <property type="evidence" value="ECO:0007669"/>
    <property type="project" value="UniProtKB-KW"/>
</dbReference>
<comment type="caution">
    <text evidence="12">The sequence shown here is derived from an EMBL/GenBank/DDBJ whole genome shotgun (WGS) entry which is preliminary data.</text>
</comment>
<evidence type="ECO:0000256" key="5">
    <source>
        <dbReference type="ARBA" id="ARBA00022824"/>
    </source>
</evidence>
<dbReference type="InterPro" id="IPR000133">
    <property type="entry name" value="ER_ret_rcpt"/>
</dbReference>
<keyword evidence="10 11" id="KW-0675">Receptor</keyword>
<feature type="transmembrane region" description="Helical" evidence="11">
    <location>
        <begin position="65"/>
        <end position="84"/>
    </location>
</feature>
<feature type="non-terminal residue" evidence="12">
    <location>
        <position position="169"/>
    </location>
</feature>
<dbReference type="GO" id="GO:0005789">
    <property type="term" value="C:endoplasmic reticulum membrane"/>
    <property type="evidence" value="ECO:0007669"/>
    <property type="project" value="UniProtKB-SubCell"/>
</dbReference>
<feature type="transmembrane region" description="Helical" evidence="11">
    <location>
        <begin position="119"/>
        <end position="140"/>
    </location>
</feature>
<keyword evidence="9 11" id="KW-0472">Membrane</keyword>
<evidence type="ECO:0000256" key="3">
    <source>
        <dbReference type="ARBA" id="ARBA00022448"/>
    </source>
</evidence>
<protein>
    <recommendedName>
        <fullName evidence="11">ER lumen protein-retaining receptor</fullName>
    </recommendedName>
</protein>
<dbReference type="GO" id="GO:0006621">
    <property type="term" value="P:protein retention in ER lumen"/>
    <property type="evidence" value="ECO:0007669"/>
    <property type="project" value="InterPro"/>
</dbReference>
<evidence type="ECO:0000256" key="11">
    <source>
        <dbReference type="RuleBase" id="RU000634"/>
    </source>
</evidence>
<comment type="subcellular location">
    <subcellularLocation>
        <location evidence="1 11">Endoplasmic reticulum membrane</location>
        <topology evidence="1 11">Multi-pass membrane protein</topology>
    </subcellularLocation>
</comment>
<feature type="transmembrane region" description="Helical" evidence="11">
    <location>
        <begin position="90"/>
        <end position="107"/>
    </location>
</feature>
<keyword evidence="8 11" id="KW-1133">Transmembrane helix</keyword>
<evidence type="ECO:0000256" key="7">
    <source>
        <dbReference type="ARBA" id="ARBA00022927"/>
    </source>
</evidence>
<evidence type="ECO:0000256" key="10">
    <source>
        <dbReference type="ARBA" id="ARBA00023170"/>
    </source>
</evidence>
<dbReference type="OrthoDB" id="7694678at2759"/>
<keyword evidence="4 11" id="KW-0812">Transmembrane</keyword>
<gene>
    <name evidence="12" type="ORF">DERYTH_LOCUS2260</name>
</gene>
<evidence type="ECO:0000256" key="9">
    <source>
        <dbReference type="ARBA" id="ARBA00023136"/>
    </source>
</evidence>
<organism evidence="12 13">
    <name type="scientific">Dentiscutata erythropus</name>
    <dbReference type="NCBI Taxonomy" id="1348616"/>
    <lineage>
        <taxon>Eukaryota</taxon>
        <taxon>Fungi</taxon>
        <taxon>Fungi incertae sedis</taxon>
        <taxon>Mucoromycota</taxon>
        <taxon>Glomeromycotina</taxon>
        <taxon>Glomeromycetes</taxon>
        <taxon>Diversisporales</taxon>
        <taxon>Gigasporaceae</taxon>
        <taxon>Dentiscutata</taxon>
    </lineage>
</organism>
<feature type="transmembrane region" description="Helical" evidence="11">
    <location>
        <begin position="146"/>
        <end position="167"/>
    </location>
</feature>
<feature type="transmembrane region" description="Helical" evidence="11">
    <location>
        <begin position="24"/>
        <end position="44"/>
    </location>
</feature>
<evidence type="ECO:0000256" key="2">
    <source>
        <dbReference type="ARBA" id="ARBA00010120"/>
    </source>
</evidence>
<keyword evidence="6" id="KW-0931">ER-Golgi transport</keyword>
<keyword evidence="13" id="KW-1185">Reference proteome</keyword>
<keyword evidence="5 11" id="KW-0256">Endoplasmic reticulum</keyword>
<evidence type="ECO:0000256" key="8">
    <source>
        <dbReference type="ARBA" id="ARBA00022989"/>
    </source>
</evidence>
<dbReference type="PRINTS" id="PR00660">
    <property type="entry name" value="ERLUMENR"/>
</dbReference>
<evidence type="ECO:0000256" key="6">
    <source>
        <dbReference type="ARBA" id="ARBA00022892"/>
    </source>
</evidence>
<evidence type="ECO:0000313" key="13">
    <source>
        <dbReference type="Proteomes" id="UP000789405"/>
    </source>
</evidence>
<accession>A0A9N8WMW7</accession>
<name>A0A9N8WMW7_9GLOM</name>
<dbReference type="PANTHER" id="PTHR10585">
    <property type="entry name" value="ER LUMEN PROTEIN RETAINING RECEPTOR"/>
    <property type="match status" value="1"/>
</dbReference>
<proteinExistence type="inferred from homology"/>
<dbReference type="GO" id="GO:0016192">
    <property type="term" value="P:vesicle-mediated transport"/>
    <property type="evidence" value="ECO:0007669"/>
    <property type="project" value="UniProtKB-KW"/>
</dbReference>
<keyword evidence="7 11" id="KW-0653">Protein transport</keyword>
<dbReference type="PROSITE" id="PS00952">
    <property type="entry name" value="ER_LUMEN_RECEPTOR_2"/>
    <property type="match status" value="1"/>
</dbReference>
<comment type="caution">
    <text evidence="11">Lacks conserved residue(s) required for the propagation of feature annotation.</text>
</comment>
<sequence>ISFKTQLLYAVVFITRYLDLPNWISLYNTLMKVFFITTSVYILYLMKLKFKATYDPNQDTFRIEFLLGACLLLALVFNYTFTFIEVLWTFSIYLEAVAILPQLFMLSRTGEAETITTHYLFALGAYRALYLLNWIWRFYTENHVDWIVWIAGAIQTALYSDFFYIYYKK</sequence>
<dbReference type="EMBL" id="CAJVPY010000702">
    <property type="protein sequence ID" value="CAG8487847.1"/>
    <property type="molecule type" value="Genomic_DNA"/>
</dbReference>
<reference evidence="12" key="1">
    <citation type="submission" date="2021-06" db="EMBL/GenBank/DDBJ databases">
        <authorList>
            <person name="Kallberg Y."/>
            <person name="Tangrot J."/>
            <person name="Rosling A."/>
        </authorList>
    </citation>
    <scope>NUCLEOTIDE SEQUENCE</scope>
    <source>
        <strain evidence="12">MA453B</strain>
    </source>
</reference>
<dbReference type="Proteomes" id="UP000789405">
    <property type="component" value="Unassembled WGS sequence"/>
</dbReference>
<dbReference type="GO" id="GO:0046923">
    <property type="term" value="F:ER retention sequence binding"/>
    <property type="evidence" value="ECO:0007669"/>
    <property type="project" value="InterPro"/>
</dbReference>